<protein>
    <submittedName>
        <fullName evidence="2">Probable transmembrane protein</fullName>
    </submittedName>
</protein>
<accession>A0A3B0YN46</accession>
<feature type="transmembrane region" description="Helical" evidence="1">
    <location>
        <begin position="79"/>
        <end position="98"/>
    </location>
</feature>
<sequence>MFSVESFQFPNRLTGANMKRRLYYLLPDHSTARNIVNELLLARIQFNQMHIMAKDDSEMSDLPAASMLQTSDIVRAMELGLVIGGITGTSAGIVFSLIPSVTLFSTGGLILICALAGAIIGSWAAGMIGINVPSTRLKSFTSKIDNGELLMMVDIPKDKINEVSELVTSHINVKSAGSEPKIPAFP</sequence>
<reference evidence="2" key="1">
    <citation type="submission" date="2018-06" db="EMBL/GenBank/DDBJ databases">
        <authorList>
            <person name="Zhirakovskaya E."/>
        </authorList>
    </citation>
    <scope>NUCLEOTIDE SEQUENCE</scope>
</reference>
<name>A0A3B0YN46_9ZZZZ</name>
<evidence type="ECO:0000313" key="2">
    <source>
        <dbReference type="EMBL" id="VAW76692.1"/>
    </source>
</evidence>
<organism evidence="2">
    <name type="scientific">hydrothermal vent metagenome</name>
    <dbReference type="NCBI Taxonomy" id="652676"/>
    <lineage>
        <taxon>unclassified sequences</taxon>
        <taxon>metagenomes</taxon>
        <taxon>ecological metagenomes</taxon>
    </lineage>
</organism>
<feature type="transmembrane region" description="Helical" evidence="1">
    <location>
        <begin position="104"/>
        <end position="130"/>
    </location>
</feature>
<keyword evidence="1" id="KW-1133">Transmembrane helix</keyword>
<keyword evidence="1 2" id="KW-0812">Transmembrane</keyword>
<proteinExistence type="predicted"/>
<keyword evidence="1" id="KW-0472">Membrane</keyword>
<dbReference type="EMBL" id="UOFL01000111">
    <property type="protein sequence ID" value="VAW76692.1"/>
    <property type="molecule type" value="Genomic_DNA"/>
</dbReference>
<gene>
    <name evidence="2" type="ORF">MNBD_GAMMA12-1414</name>
</gene>
<dbReference type="AlphaFoldDB" id="A0A3B0YN46"/>
<evidence type="ECO:0000256" key="1">
    <source>
        <dbReference type="SAM" id="Phobius"/>
    </source>
</evidence>